<accession>A0AAW4YNX3</accession>
<dbReference type="RefSeq" id="WP_234238579.1">
    <property type="nucleotide sequence ID" value="NZ_JABFTS010000001.1"/>
</dbReference>
<sequence>MNGEELERMISEWPEAEKHLARELNRSDKQWQAWQAIGEHLMKMPSDPAAWLDNIEARLPAALEHLPPEVAEEFRSLISGQLRICRAELSRGGELAVHFAVLKENVDRFRFNTAAARLNAAQEHRRAGGVTAGELKQQEAQGRIERARVIWESLSLPERNRAAIVASRMGVPADTVRRWRRDGWQLTRKADTS</sequence>
<protein>
    <submittedName>
        <fullName evidence="1">Uncharacterized protein</fullName>
    </submittedName>
</protein>
<reference evidence="1" key="2">
    <citation type="journal article" date="2021" name="Front. Microbiol.">
        <title>Aerobic Denitrification and Heterotrophic Sulfur Oxidation in the Genus Halomonas Revealed by Six Novel Species Characterizations and Genome-Based Analysis.</title>
        <authorList>
            <person name="Wang L."/>
            <person name="Shao Z."/>
        </authorList>
    </citation>
    <scope>NUCLEOTIDE SEQUENCE</scope>
    <source>
        <strain evidence="1">MCCC 1A05776</strain>
    </source>
</reference>
<organism evidence="1 2">
    <name type="scientific">Billgrantia desiderata</name>
    <dbReference type="NCBI Taxonomy" id="52021"/>
    <lineage>
        <taxon>Bacteria</taxon>
        <taxon>Pseudomonadati</taxon>
        <taxon>Pseudomonadota</taxon>
        <taxon>Gammaproteobacteria</taxon>
        <taxon>Oceanospirillales</taxon>
        <taxon>Halomonadaceae</taxon>
        <taxon>Billgrantia</taxon>
    </lineage>
</organism>
<dbReference type="Proteomes" id="UP001320178">
    <property type="component" value="Unassembled WGS sequence"/>
</dbReference>
<dbReference type="EMBL" id="JABFTS010000001">
    <property type="protein sequence ID" value="MCE8050271.1"/>
    <property type="molecule type" value="Genomic_DNA"/>
</dbReference>
<gene>
    <name evidence="1" type="ORF">HOP61_03055</name>
</gene>
<evidence type="ECO:0000313" key="1">
    <source>
        <dbReference type="EMBL" id="MCE8050271.1"/>
    </source>
</evidence>
<dbReference type="AlphaFoldDB" id="A0AAW4YNX3"/>
<name>A0AAW4YNX3_9GAMM</name>
<evidence type="ECO:0000313" key="2">
    <source>
        <dbReference type="Proteomes" id="UP001320178"/>
    </source>
</evidence>
<comment type="caution">
    <text evidence="1">The sequence shown here is derived from an EMBL/GenBank/DDBJ whole genome shotgun (WGS) entry which is preliminary data.</text>
</comment>
<reference evidence="1" key="1">
    <citation type="submission" date="2020-05" db="EMBL/GenBank/DDBJ databases">
        <authorList>
            <person name="Wang L."/>
            <person name="Shao Z."/>
        </authorList>
    </citation>
    <scope>NUCLEOTIDE SEQUENCE</scope>
    <source>
        <strain evidence="1">MCCC 1A05776</strain>
    </source>
</reference>
<proteinExistence type="predicted"/>